<reference evidence="2 3" key="1">
    <citation type="submission" date="2024-06" db="EMBL/GenBank/DDBJ databases">
        <authorList>
            <person name="Kaempfer P."/>
            <person name="Viver T."/>
        </authorList>
    </citation>
    <scope>NUCLEOTIDE SEQUENCE [LARGE SCALE GENOMIC DNA]</scope>
    <source>
        <strain evidence="2 3">ST-87</strain>
    </source>
</reference>
<feature type="signal peptide" evidence="1">
    <location>
        <begin position="1"/>
        <end position="24"/>
    </location>
</feature>
<dbReference type="RefSeq" id="WP_408079724.1">
    <property type="nucleotide sequence ID" value="NZ_JBELQA010000001.1"/>
</dbReference>
<dbReference type="Proteomes" id="UP001629260">
    <property type="component" value="Unassembled WGS sequence"/>
</dbReference>
<organism evidence="2 3">
    <name type="scientific">Flavobacterium plantiphilum</name>
    <dbReference type="NCBI Taxonomy" id="3163297"/>
    <lineage>
        <taxon>Bacteria</taxon>
        <taxon>Pseudomonadati</taxon>
        <taxon>Bacteroidota</taxon>
        <taxon>Flavobacteriia</taxon>
        <taxon>Flavobacteriales</taxon>
        <taxon>Flavobacteriaceae</taxon>
        <taxon>Flavobacterium</taxon>
    </lineage>
</organism>
<gene>
    <name evidence="2" type="ORF">ABS764_02775</name>
</gene>
<proteinExistence type="predicted"/>
<name>A0ABW8XPT7_9FLAO</name>
<dbReference type="Pfam" id="PF20130">
    <property type="entry name" value="DUF6520"/>
    <property type="match status" value="1"/>
</dbReference>
<evidence type="ECO:0000313" key="2">
    <source>
        <dbReference type="EMBL" id="MFL9829764.1"/>
    </source>
</evidence>
<keyword evidence="3" id="KW-1185">Reference proteome</keyword>
<comment type="caution">
    <text evidence="2">The sequence shown here is derived from an EMBL/GenBank/DDBJ whole genome shotgun (WGS) entry which is preliminary data.</text>
</comment>
<keyword evidence="1" id="KW-0732">Signal</keyword>
<protein>
    <submittedName>
        <fullName evidence="2">DUF6520 family protein</fullName>
    </submittedName>
</protein>
<feature type="chain" id="PRO_5046914198" evidence="1">
    <location>
        <begin position="25"/>
        <end position="91"/>
    </location>
</feature>
<dbReference type="EMBL" id="JBELQA010000001">
    <property type="protein sequence ID" value="MFL9829764.1"/>
    <property type="molecule type" value="Genomic_DNA"/>
</dbReference>
<accession>A0ABW8XPT7</accession>
<evidence type="ECO:0000256" key="1">
    <source>
        <dbReference type="SAM" id="SignalP"/>
    </source>
</evidence>
<sequence>MKTQILKKMMPLTVAILGISGAFATTAMQSAAASSTAQRTGYLLNNQGNCDVEVNCSDTPSDFVCRAGITSGPQAFGKDSSDNCTEILYRP</sequence>
<evidence type="ECO:0000313" key="3">
    <source>
        <dbReference type="Proteomes" id="UP001629260"/>
    </source>
</evidence>
<dbReference type="InterPro" id="IPR045391">
    <property type="entry name" value="DUF6520"/>
</dbReference>